<evidence type="ECO:0000313" key="2">
    <source>
        <dbReference type="Proteomes" id="UP000069272"/>
    </source>
</evidence>
<accession>A0A182FH12</accession>
<sequence length="95" mass="10008">MVGTKCYSQKGQRVAVLLLLSLALVSVLGLADSYTVPMRDTDLMLPVGFFKRMRDLFAERAYEDAIAGPAVGAGGPEMADEAVPAGNLGIHLTPA</sequence>
<organism evidence="1 2">
    <name type="scientific">Anopheles albimanus</name>
    <name type="common">New world malaria mosquito</name>
    <dbReference type="NCBI Taxonomy" id="7167"/>
    <lineage>
        <taxon>Eukaryota</taxon>
        <taxon>Metazoa</taxon>
        <taxon>Ecdysozoa</taxon>
        <taxon>Arthropoda</taxon>
        <taxon>Hexapoda</taxon>
        <taxon>Insecta</taxon>
        <taxon>Pterygota</taxon>
        <taxon>Neoptera</taxon>
        <taxon>Endopterygota</taxon>
        <taxon>Diptera</taxon>
        <taxon>Nematocera</taxon>
        <taxon>Culicoidea</taxon>
        <taxon>Culicidae</taxon>
        <taxon>Anophelinae</taxon>
        <taxon>Anopheles</taxon>
    </lineage>
</organism>
<name>A0A182FH12_ANOAL</name>
<dbReference type="VEuPathDB" id="VectorBase:AALB20_036258"/>
<dbReference type="Proteomes" id="UP000069272">
    <property type="component" value="Chromosome 3L"/>
</dbReference>
<keyword evidence="2" id="KW-1185">Reference proteome</keyword>
<dbReference type="VEuPathDB" id="VectorBase:AALB005805"/>
<reference evidence="1 2" key="1">
    <citation type="journal article" date="2017" name="G3 (Bethesda)">
        <title>The Physical Genome Mapping of Anopheles albimanus Corrected Scaffold Misassemblies and Identified Interarm Rearrangements in Genus Anopheles.</title>
        <authorList>
            <person name="Artemov G.N."/>
            <person name="Peery A.N."/>
            <person name="Jiang X."/>
            <person name="Tu Z."/>
            <person name="Stegniy V.N."/>
            <person name="Sharakhova M.V."/>
            <person name="Sharakhov I.V."/>
        </authorList>
    </citation>
    <scope>NUCLEOTIDE SEQUENCE [LARGE SCALE GENOMIC DNA]</scope>
    <source>
        <strain evidence="1 2">ALBI9_A</strain>
    </source>
</reference>
<dbReference type="AlphaFoldDB" id="A0A182FH12"/>
<protein>
    <submittedName>
        <fullName evidence="1">Uncharacterized protein</fullName>
    </submittedName>
</protein>
<reference evidence="1" key="2">
    <citation type="submission" date="2022-08" db="UniProtKB">
        <authorList>
            <consortium name="EnsemblMetazoa"/>
        </authorList>
    </citation>
    <scope>IDENTIFICATION</scope>
    <source>
        <strain evidence="1">STECLA/ALBI9_A</strain>
    </source>
</reference>
<evidence type="ECO:0000313" key="1">
    <source>
        <dbReference type="EnsemblMetazoa" id="AALB005805-PA"/>
    </source>
</evidence>
<dbReference type="EnsemblMetazoa" id="AALB005805-RA">
    <property type="protein sequence ID" value="AALB005805-PA"/>
    <property type="gene ID" value="AALB005805"/>
</dbReference>
<proteinExistence type="predicted"/>